<keyword evidence="1" id="KW-0812">Transmembrane</keyword>
<sequence length="178" mass="18118">MIIDGGVPASRLRAVTALVCLGIGVDLALHGAGTFTVAVAGLLSVACVFVPASPAPLLLIGLAAAVLTSSGAGPFGFGVLVLVPLVHLLHLCCAVTALLPKGARIAPAAFRAPLRRFAVTQLSVTMIILIAMIVPEDRTPPILEVAALLSIAAMALAVIVLDRSRPPSRDESHPAEMA</sequence>
<dbReference type="STRING" id="504798.SAMN05421871_105171"/>
<organism evidence="2 3">
    <name type="scientific">Actinokineospora alba</name>
    <dbReference type="NCBI Taxonomy" id="504798"/>
    <lineage>
        <taxon>Bacteria</taxon>
        <taxon>Bacillati</taxon>
        <taxon>Actinomycetota</taxon>
        <taxon>Actinomycetes</taxon>
        <taxon>Pseudonocardiales</taxon>
        <taxon>Pseudonocardiaceae</taxon>
        <taxon>Actinokineospora</taxon>
    </lineage>
</organism>
<dbReference type="Proteomes" id="UP000199651">
    <property type="component" value="Unassembled WGS sequence"/>
</dbReference>
<dbReference type="EMBL" id="FNJB01000008">
    <property type="protein sequence ID" value="SDP33891.1"/>
    <property type="molecule type" value="Genomic_DNA"/>
</dbReference>
<gene>
    <name evidence="2" type="ORF">SAMN05192558_108160</name>
</gene>
<feature type="transmembrane region" description="Helical" evidence="1">
    <location>
        <begin position="141"/>
        <end position="161"/>
    </location>
</feature>
<reference evidence="3" key="1">
    <citation type="submission" date="2016-10" db="EMBL/GenBank/DDBJ databases">
        <authorList>
            <person name="Varghese N."/>
            <person name="Submissions S."/>
        </authorList>
    </citation>
    <scope>NUCLEOTIDE SEQUENCE [LARGE SCALE GENOMIC DNA]</scope>
    <source>
        <strain evidence="3">IBRC-M 10655</strain>
    </source>
</reference>
<feature type="transmembrane region" description="Helical" evidence="1">
    <location>
        <begin position="75"/>
        <end position="97"/>
    </location>
</feature>
<feature type="transmembrane region" description="Helical" evidence="1">
    <location>
        <begin position="117"/>
        <end position="135"/>
    </location>
</feature>
<dbReference type="AlphaFoldDB" id="A0A1H0RWD6"/>
<proteinExistence type="predicted"/>
<evidence type="ECO:0000256" key="1">
    <source>
        <dbReference type="SAM" id="Phobius"/>
    </source>
</evidence>
<protein>
    <submittedName>
        <fullName evidence="2">Uncharacterized protein</fullName>
    </submittedName>
</protein>
<dbReference type="RefSeq" id="WP_133794369.1">
    <property type="nucleotide sequence ID" value="NZ_FNDV01000005.1"/>
</dbReference>
<keyword evidence="3" id="KW-1185">Reference proteome</keyword>
<evidence type="ECO:0000313" key="2">
    <source>
        <dbReference type="EMBL" id="SDP33891.1"/>
    </source>
</evidence>
<accession>A0A1H0RWD6</accession>
<keyword evidence="1" id="KW-0472">Membrane</keyword>
<feature type="transmembrane region" description="Helical" evidence="1">
    <location>
        <begin position="36"/>
        <end position="63"/>
    </location>
</feature>
<evidence type="ECO:0000313" key="3">
    <source>
        <dbReference type="Proteomes" id="UP000199651"/>
    </source>
</evidence>
<keyword evidence="1" id="KW-1133">Transmembrane helix</keyword>
<feature type="transmembrane region" description="Helical" evidence="1">
    <location>
        <begin position="12"/>
        <end position="29"/>
    </location>
</feature>
<name>A0A1H0RWD6_9PSEU</name>